<dbReference type="GeneID" id="7847134"/>
<dbReference type="RefSeq" id="XP_001011330.2">
    <property type="nucleotide sequence ID" value="XM_001011330.2"/>
</dbReference>
<dbReference type="InParanoid" id="Q231F4"/>
<evidence type="ECO:0000313" key="7">
    <source>
        <dbReference type="Proteomes" id="UP000009168"/>
    </source>
</evidence>
<evidence type="ECO:0000313" key="6">
    <source>
        <dbReference type="EMBL" id="EAR91085.2"/>
    </source>
</evidence>
<gene>
    <name evidence="6" type="ORF">TTHERM_00430060</name>
</gene>
<keyword evidence="4" id="KW-0539">Nucleus</keyword>
<comment type="subcellular location">
    <subcellularLocation>
        <location evidence="1">Nucleus</location>
        <location evidence="1">Nucleolus</location>
    </subcellularLocation>
</comment>
<sequence>MDAEKVFDTKKEERWINKQRCLIVASRGINDRHKHLIDDLISMMPHSKKDAKLEKREIPEQISELCFTHSCTSFMYFEARRKTDLYLWIGRFPDGPSAKFLIEHIHGSGELKCTGNCLKGSRHVISFDKSFSEEPSLKLYRELLTHIFNVPRYHPKSKPCTDHLLSFIYSDNKLWFRNYQLYQETQNKQLDNQELYEIGPRFVMTPIAIIDGTMMGEVLYKNPQYKTKTAIRVLKKREKMMSTMRKEQKKEQKVKTLSIKDQVDQADRIFEDQKDDSFEEEF</sequence>
<evidence type="ECO:0000256" key="4">
    <source>
        <dbReference type="ARBA" id="ARBA00023242"/>
    </source>
</evidence>
<dbReference type="FunCoup" id="Q231F4">
    <property type="interactions" value="484"/>
</dbReference>
<evidence type="ECO:0000256" key="2">
    <source>
        <dbReference type="ARBA" id="ARBA00006369"/>
    </source>
</evidence>
<dbReference type="GO" id="GO:0006364">
    <property type="term" value="P:rRNA processing"/>
    <property type="evidence" value="ECO:0007669"/>
    <property type="project" value="InterPro"/>
</dbReference>
<keyword evidence="7" id="KW-1185">Reference proteome</keyword>
<dbReference type="InterPro" id="IPR026532">
    <property type="entry name" value="BRX1"/>
</dbReference>
<proteinExistence type="inferred from homology"/>
<evidence type="ECO:0000256" key="3">
    <source>
        <dbReference type="ARBA" id="ARBA00022517"/>
    </source>
</evidence>
<dbReference type="PROSITE" id="PS50833">
    <property type="entry name" value="BRIX"/>
    <property type="match status" value="1"/>
</dbReference>
<dbReference type="GO" id="GO:0005730">
    <property type="term" value="C:nucleolus"/>
    <property type="evidence" value="ECO:0007669"/>
    <property type="project" value="UniProtKB-SubCell"/>
</dbReference>
<dbReference type="KEGG" id="tet:TTHERM_00430060"/>
<dbReference type="AlphaFoldDB" id="Q231F4"/>
<dbReference type="PANTHER" id="PTHR13634:SF0">
    <property type="entry name" value="RIBOSOME BIOGENESIS PROTEIN BRX1 HOMOLOG"/>
    <property type="match status" value="1"/>
</dbReference>
<comment type="similarity">
    <text evidence="2">Belongs to the BRX1 family.</text>
</comment>
<feature type="domain" description="Brix" evidence="5">
    <location>
        <begin position="19"/>
        <end position="215"/>
    </location>
</feature>
<dbReference type="Pfam" id="PF04427">
    <property type="entry name" value="Brix"/>
    <property type="match status" value="1"/>
</dbReference>
<evidence type="ECO:0000256" key="1">
    <source>
        <dbReference type="ARBA" id="ARBA00004604"/>
    </source>
</evidence>
<dbReference type="STRING" id="312017.Q231F4"/>
<dbReference type="SMART" id="SM00879">
    <property type="entry name" value="Brix"/>
    <property type="match status" value="1"/>
</dbReference>
<evidence type="ECO:0000259" key="5">
    <source>
        <dbReference type="PROSITE" id="PS50833"/>
    </source>
</evidence>
<dbReference type="eggNOG" id="KOG2971">
    <property type="taxonomic scope" value="Eukaryota"/>
</dbReference>
<dbReference type="GO" id="GO:0019843">
    <property type="term" value="F:rRNA binding"/>
    <property type="evidence" value="ECO:0007669"/>
    <property type="project" value="InterPro"/>
</dbReference>
<dbReference type="PANTHER" id="PTHR13634">
    <property type="entry name" value="RIBOSOME BIOGENESIS PROTEIN BRIX"/>
    <property type="match status" value="1"/>
</dbReference>
<dbReference type="EMBL" id="GG662532">
    <property type="protein sequence ID" value="EAR91085.2"/>
    <property type="molecule type" value="Genomic_DNA"/>
</dbReference>
<protein>
    <submittedName>
        <fullName evidence="6">Brix domain protein</fullName>
    </submittedName>
</protein>
<accession>Q231F4</accession>
<dbReference type="SUPFAM" id="SSF52954">
    <property type="entry name" value="Class II aaRS ABD-related"/>
    <property type="match status" value="1"/>
</dbReference>
<organism evidence="6 7">
    <name type="scientific">Tetrahymena thermophila (strain SB210)</name>
    <dbReference type="NCBI Taxonomy" id="312017"/>
    <lineage>
        <taxon>Eukaryota</taxon>
        <taxon>Sar</taxon>
        <taxon>Alveolata</taxon>
        <taxon>Ciliophora</taxon>
        <taxon>Intramacronucleata</taxon>
        <taxon>Oligohymenophorea</taxon>
        <taxon>Hymenostomatida</taxon>
        <taxon>Tetrahymenina</taxon>
        <taxon>Tetrahymenidae</taxon>
        <taxon>Tetrahymena</taxon>
    </lineage>
</organism>
<dbReference type="HOGENOM" id="CLU_048373_2_0_1"/>
<dbReference type="Proteomes" id="UP000009168">
    <property type="component" value="Unassembled WGS sequence"/>
</dbReference>
<dbReference type="GO" id="GO:0000027">
    <property type="term" value="P:ribosomal large subunit assembly"/>
    <property type="evidence" value="ECO:0007669"/>
    <property type="project" value="TreeGrafter"/>
</dbReference>
<keyword evidence="3" id="KW-0690">Ribosome biogenesis</keyword>
<dbReference type="InterPro" id="IPR007109">
    <property type="entry name" value="Brix"/>
</dbReference>
<dbReference type="OrthoDB" id="1638493at2759"/>
<name>Q231F4_TETTS</name>
<reference evidence="7" key="1">
    <citation type="journal article" date="2006" name="PLoS Biol.">
        <title>Macronuclear genome sequence of the ciliate Tetrahymena thermophila, a model eukaryote.</title>
        <authorList>
            <person name="Eisen J.A."/>
            <person name="Coyne R.S."/>
            <person name="Wu M."/>
            <person name="Wu D."/>
            <person name="Thiagarajan M."/>
            <person name="Wortman J.R."/>
            <person name="Badger J.H."/>
            <person name="Ren Q."/>
            <person name="Amedeo P."/>
            <person name="Jones K.M."/>
            <person name="Tallon L.J."/>
            <person name="Delcher A.L."/>
            <person name="Salzberg S.L."/>
            <person name="Silva J.C."/>
            <person name="Haas B.J."/>
            <person name="Majoros W.H."/>
            <person name="Farzad M."/>
            <person name="Carlton J.M."/>
            <person name="Smith R.K. Jr."/>
            <person name="Garg J."/>
            <person name="Pearlman R.E."/>
            <person name="Karrer K.M."/>
            <person name="Sun L."/>
            <person name="Manning G."/>
            <person name="Elde N.C."/>
            <person name="Turkewitz A.P."/>
            <person name="Asai D.J."/>
            <person name="Wilkes D.E."/>
            <person name="Wang Y."/>
            <person name="Cai H."/>
            <person name="Collins K."/>
            <person name="Stewart B.A."/>
            <person name="Lee S.R."/>
            <person name="Wilamowska K."/>
            <person name="Weinberg Z."/>
            <person name="Ruzzo W.L."/>
            <person name="Wloga D."/>
            <person name="Gaertig J."/>
            <person name="Frankel J."/>
            <person name="Tsao C.-C."/>
            <person name="Gorovsky M.A."/>
            <person name="Keeling P.J."/>
            <person name="Waller R.F."/>
            <person name="Patron N.J."/>
            <person name="Cherry J.M."/>
            <person name="Stover N.A."/>
            <person name="Krieger C.J."/>
            <person name="del Toro C."/>
            <person name="Ryder H.F."/>
            <person name="Williamson S.C."/>
            <person name="Barbeau R.A."/>
            <person name="Hamilton E.P."/>
            <person name="Orias E."/>
        </authorList>
    </citation>
    <scope>NUCLEOTIDE SEQUENCE [LARGE SCALE GENOMIC DNA]</scope>
    <source>
        <strain evidence="7">SB210</strain>
    </source>
</reference>